<organism evidence="1 2">
    <name type="scientific">Colletotrichum cuscutae</name>
    <dbReference type="NCBI Taxonomy" id="1209917"/>
    <lineage>
        <taxon>Eukaryota</taxon>
        <taxon>Fungi</taxon>
        <taxon>Dikarya</taxon>
        <taxon>Ascomycota</taxon>
        <taxon>Pezizomycotina</taxon>
        <taxon>Sordariomycetes</taxon>
        <taxon>Hypocreomycetidae</taxon>
        <taxon>Glomerellales</taxon>
        <taxon>Glomerellaceae</taxon>
        <taxon>Colletotrichum</taxon>
        <taxon>Colletotrichum acutatum species complex</taxon>
    </lineage>
</organism>
<gene>
    <name evidence="1" type="ORF">CCUS01_15930</name>
</gene>
<comment type="caution">
    <text evidence="1">The sequence shown here is derived from an EMBL/GenBank/DDBJ whole genome shotgun (WGS) entry which is preliminary data.</text>
</comment>
<evidence type="ECO:0000313" key="1">
    <source>
        <dbReference type="EMBL" id="KAK1481824.1"/>
    </source>
</evidence>
<proteinExistence type="predicted"/>
<evidence type="ECO:0000313" key="2">
    <source>
        <dbReference type="Proteomes" id="UP001239213"/>
    </source>
</evidence>
<dbReference type="Proteomes" id="UP001239213">
    <property type="component" value="Unassembled WGS sequence"/>
</dbReference>
<keyword evidence="2" id="KW-1185">Reference proteome</keyword>
<name>A0AAI9Y6N7_9PEZI</name>
<reference evidence="1" key="1">
    <citation type="submission" date="2016-11" db="EMBL/GenBank/DDBJ databases">
        <title>The genome sequence of Colletotrichum cuscutae.</title>
        <authorList>
            <person name="Baroncelli R."/>
        </authorList>
    </citation>
    <scope>NUCLEOTIDE SEQUENCE</scope>
    <source>
        <strain evidence="1">IMI 304802</strain>
    </source>
</reference>
<protein>
    <submittedName>
        <fullName evidence="1">Uncharacterized protein</fullName>
    </submittedName>
</protein>
<sequence>MLLTSLDALPDPSAAAPRRLASHGLHLRSTFSRSLARPDNVGHGWGEPYCVGGHAAWRGAGPWRFLASLNRTDRVCSVPDRNPGLPCSIESRFSQIRRLVAFDKTSIVPVLGPHPASFCPVWLLVHHEAAKPTPASHGQALASISAPGAPKSQSDGAWLGIDMGQFVILDGGPLFD</sequence>
<accession>A0AAI9Y6N7</accession>
<dbReference type="AlphaFoldDB" id="A0AAI9Y6N7"/>
<dbReference type="EMBL" id="MPDP01000096">
    <property type="protein sequence ID" value="KAK1481824.1"/>
    <property type="molecule type" value="Genomic_DNA"/>
</dbReference>